<dbReference type="InterPro" id="IPR019985">
    <property type="entry name" value="Ribosomal_uL23"/>
</dbReference>
<evidence type="ECO:0000256" key="3">
    <source>
        <dbReference type="ARBA" id="ARBA00022884"/>
    </source>
</evidence>
<dbReference type="Gene3D" id="3.30.70.330">
    <property type="match status" value="1"/>
</dbReference>
<dbReference type="InterPro" id="IPR013025">
    <property type="entry name" value="Ribosomal_uL23-like"/>
</dbReference>
<dbReference type="PANTHER" id="PTHR11620">
    <property type="entry name" value="60S RIBOSOMAL PROTEIN L23A"/>
    <property type="match status" value="1"/>
</dbReference>
<keyword evidence="2 6" id="KW-0699">rRNA-binding</keyword>
<comment type="subunit">
    <text evidence="6">Part of the 50S ribosomal subunit. Contacts protein L29.</text>
</comment>
<comment type="similarity">
    <text evidence="1 6">Belongs to the universal ribosomal protein uL23 family.</text>
</comment>
<sequence>MSVNYYSIILKPLVTENTFDLIEDHNKLVFIVERKANKFQIKEAIEKLYDVKVVKINTLIHSNGNKKAFVKLHPNNSAADLAIKLGIF</sequence>
<dbReference type="InterPro" id="IPR012678">
    <property type="entry name" value="Ribosomal_uL23/eL15/eS24_sf"/>
</dbReference>
<protein>
    <recommendedName>
        <fullName evidence="6">Large ribosomal subunit protein uL23</fullName>
    </recommendedName>
</protein>
<dbReference type="HAMAP" id="MF_01369_A">
    <property type="entry name" value="Ribosomal_uL23_A"/>
    <property type="match status" value="1"/>
</dbReference>
<dbReference type="SUPFAM" id="SSF54189">
    <property type="entry name" value="Ribosomal proteins S24e, L23 and L15e"/>
    <property type="match status" value="1"/>
</dbReference>
<keyword evidence="8" id="KW-1185">Reference proteome</keyword>
<keyword evidence="5 6" id="KW-0687">Ribonucleoprotein</keyword>
<name>A0ABY6HVP3_9ARCH</name>
<evidence type="ECO:0000256" key="6">
    <source>
        <dbReference type="HAMAP-Rule" id="MF_01369"/>
    </source>
</evidence>
<keyword evidence="3 6" id="KW-0694">RNA-binding</keyword>
<dbReference type="InterPro" id="IPR012677">
    <property type="entry name" value="Nucleotide-bd_a/b_plait_sf"/>
</dbReference>
<comment type="function">
    <text evidence="6">Binds to 23S rRNA. One of the proteins that surrounds the polypeptide exit tunnel on the outside of the ribosome.</text>
</comment>
<evidence type="ECO:0000256" key="4">
    <source>
        <dbReference type="ARBA" id="ARBA00022980"/>
    </source>
</evidence>
<dbReference type="EMBL" id="CP104013">
    <property type="protein sequence ID" value="UYP46432.1"/>
    <property type="molecule type" value="Genomic_DNA"/>
</dbReference>
<reference evidence="7" key="1">
    <citation type="submission" date="2022-09" db="EMBL/GenBank/DDBJ databases">
        <title>Actin cytoskeleton and complex cell architecture in an #Asgard archaeon.</title>
        <authorList>
            <person name="Ponce Toledo R.I."/>
            <person name="Schleper C."/>
            <person name="Rodrigues Oliveira T."/>
            <person name="Wollweber F."/>
            <person name="Xu J."/>
            <person name="Rittmann S."/>
            <person name="Klingl A."/>
            <person name="Pilhofer M."/>
        </authorList>
    </citation>
    <scope>NUCLEOTIDE SEQUENCE</scope>
    <source>
        <strain evidence="7">B-35</strain>
    </source>
</reference>
<dbReference type="NCBIfam" id="NF011118">
    <property type="entry name" value="PRK14548.1"/>
    <property type="match status" value="1"/>
</dbReference>
<dbReference type="NCBIfam" id="TIGR03636">
    <property type="entry name" value="uL23_arch"/>
    <property type="match status" value="1"/>
</dbReference>
<dbReference type="Proteomes" id="UP001208689">
    <property type="component" value="Chromosome"/>
</dbReference>
<keyword evidence="4 6" id="KW-0689">Ribosomal protein</keyword>
<evidence type="ECO:0000256" key="5">
    <source>
        <dbReference type="ARBA" id="ARBA00023274"/>
    </source>
</evidence>
<evidence type="ECO:0000256" key="2">
    <source>
        <dbReference type="ARBA" id="ARBA00022730"/>
    </source>
</evidence>
<evidence type="ECO:0000313" key="8">
    <source>
        <dbReference type="Proteomes" id="UP001208689"/>
    </source>
</evidence>
<evidence type="ECO:0000256" key="1">
    <source>
        <dbReference type="ARBA" id="ARBA00006700"/>
    </source>
</evidence>
<dbReference type="GO" id="GO:0005840">
    <property type="term" value="C:ribosome"/>
    <property type="evidence" value="ECO:0007669"/>
    <property type="project" value="UniProtKB-KW"/>
</dbReference>
<dbReference type="HAMAP" id="MF_01369_B">
    <property type="entry name" value="Ribosomal_uL23_B"/>
    <property type="match status" value="1"/>
</dbReference>
<dbReference type="Pfam" id="PF00276">
    <property type="entry name" value="Ribosomal_L23"/>
    <property type="match status" value="1"/>
</dbReference>
<accession>A0ABY6HVP3</accession>
<organism evidence="7 8">
    <name type="scientific">Candidatus Lokiarchaeum ossiferum</name>
    <dbReference type="NCBI Taxonomy" id="2951803"/>
    <lineage>
        <taxon>Archaea</taxon>
        <taxon>Promethearchaeati</taxon>
        <taxon>Promethearchaeota</taxon>
        <taxon>Promethearchaeia</taxon>
        <taxon>Promethearchaeales</taxon>
        <taxon>Promethearchaeaceae</taxon>
        <taxon>Candidatus Lokiarchaeum</taxon>
    </lineage>
</organism>
<gene>
    <name evidence="6" type="primary">rpl23</name>
    <name evidence="7" type="ORF">NEF87_002717</name>
</gene>
<evidence type="ECO:0000313" key="7">
    <source>
        <dbReference type="EMBL" id="UYP46432.1"/>
    </source>
</evidence>
<proteinExistence type="inferred from homology"/>